<sequence length="182" mass="20404">MSNRKKLASERLSARQRELTFSILLDEDTRTELDRLTAERARLLDPPGKKRAATANVDTSAIDALIEQAEQAVWENTLRMVFKDVGNRRYEEILADYPDPDPETDKTGEAREHVRRQFIDALAAAGFQGAWIGDEPTDDTWPDLADSLGFGEMQSLRAKVQTLNLTTAPSVPFESKPSAKTR</sequence>
<evidence type="ECO:0000313" key="1">
    <source>
        <dbReference type="EMBL" id="RCK68265.1"/>
    </source>
</evidence>
<keyword evidence="2" id="KW-1185">Reference proteome</keyword>
<protein>
    <submittedName>
        <fullName evidence="1">Uncharacterized protein</fullName>
    </submittedName>
</protein>
<dbReference type="RefSeq" id="WP_114127826.1">
    <property type="nucleotide sequence ID" value="NZ_QOUI01000012.1"/>
</dbReference>
<proteinExistence type="predicted"/>
<organism evidence="1 2">
    <name type="scientific">Desertihabitans brevis</name>
    <dbReference type="NCBI Taxonomy" id="2268447"/>
    <lineage>
        <taxon>Bacteria</taxon>
        <taxon>Bacillati</taxon>
        <taxon>Actinomycetota</taxon>
        <taxon>Actinomycetes</taxon>
        <taxon>Propionibacteriales</taxon>
        <taxon>Propionibacteriaceae</taxon>
        <taxon>Desertihabitans</taxon>
    </lineage>
</organism>
<comment type="caution">
    <text evidence="1">The sequence shown here is derived from an EMBL/GenBank/DDBJ whole genome shotgun (WGS) entry which is preliminary data.</text>
</comment>
<dbReference type="Proteomes" id="UP000252770">
    <property type="component" value="Unassembled WGS sequence"/>
</dbReference>
<reference evidence="1 2" key="1">
    <citation type="submission" date="2018-07" db="EMBL/GenBank/DDBJ databases">
        <title>Desertimonas flava gen. nov. sp. nov.</title>
        <authorList>
            <person name="Liu S."/>
        </authorList>
    </citation>
    <scope>NUCLEOTIDE SEQUENCE [LARGE SCALE GENOMIC DNA]</scope>
    <source>
        <strain evidence="1 2">16Sb5-5</strain>
    </source>
</reference>
<name>A0A367YQV1_9ACTN</name>
<evidence type="ECO:0000313" key="2">
    <source>
        <dbReference type="Proteomes" id="UP000252770"/>
    </source>
</evidence>
<accession>A0A367YQV1</accession>
<dbReference type="AlphaFoldDB" id="A0A367YQV1"/>
<dbReference type="EMBL" id="QOUI01000012">
    <property type="protein sequence ID" value="RCK68265.1"/>
    <property type="molecule type" value="Genomic_DNA"/>
</dbReference>
<gene>
    <name evidence="1" type="ORF">DT076_16585</name>
</gene>